<comment type="caution">
    <text evidence="5">The sequence shown here is derived from an EMBL/GenBank/DDBJ whole genome shotgun (WGS) entry which is preliminary data.</text>
</comment>
<evidence type="ECO:0000313" key="5">
    <source>
        <dbReference type="EMBL" id="MDR7348331.1"/>
    </source>
</evidence>
<dbReference type="InterPro" id="IPR038404">
    <property type="entry name" value="TRAP_DctP_sf"/>
</dbReference>
<feature type="signal peptide" evidence="4">
    <location>
        <begin position="1"/>
        <end position="28"/>
    </location>
</feature>
<dbReference type="PROSITE" id="PS51257">
    <property type="entry name" value="PROKAR_LIPOPROTEIN"/>
    <property type="match status" value="1"/>
</dbReference>
<organism evidence="5 6">
    <name type="scientific">Enteractinococcus fodinae</name>
    <dbReference type="NCBI Taxonomy" id="684663"/>
    <lineage>
        <taxon>Bacteria</taxon>
        <taxon>Bacillati</taxon>
        <taxon>Actinomycetota</taxon>
        <taxon>Actinomycetes</taxon>
        <taxon>Micrococcales</taxon>
        <taxon>Micrococcaceae</taxon>
    </lineage>
</organism>
<proteinExistence type="inferred from homology"/>
<keyword evidence="2" id="KW-0813">Transport</keyword>
<comment type="similarity">
    <text evidence="1">Belongs to the bacterial solute-binding protein 7 family.</text>
</comment>
<dbReference type="EMBL" id="JAVDYJ010000001">
    <property type="protein sequence ID" value="MDR7348331.1"/>
    <property type="molecule type" value="Genomic_DNA"/>
</dbReference>
<reference evidence="5 6" key="1">
    <citation type="submission" date="2023-07" db="EMBL/GenBank/DDBJ databases">
        <title>Sequencing the genomes of 1000 actinobacteria strains.</title>
        <authorList>
            <person name="Klenk H.-P."/>
        </authorList>
    </citation>
    <scope>NUCLEOTIDE SEQUENCE [LARGE SCALE GENOMIC DNA]</scope>
    <source>
        <strain evidence="5 6">DSM 22966</strain>
    </source>
</reference>
<keyword evidence="6" id="KW-1185">Reference proteome</keyword>
<dbReference type="PANTHER" id="PTHR33376">
    <property type="match status" value="1"/>
</dbReference>
<protein>
    <submittedName>
        <fullName evidence="5">TRAP-type C4-dicarboxylate transport system substrate-binding protein</fullName>
    </submittedName>
</protein>
<dbReference type="Gene3D" id="3.40.190.170">
    <property type="entry name" value="Bacterial extracellular solute-binding protein, family 7"/>
    <property type="match status" value="1"/>
</dbReference>
<sequence length="423" mass="44901">MRKFRNAVPIALAASLGLVLSGCSGAGAEEQSDGEQGFEFGAPQEEVDELIADLEPVTLTYQPSAGSPNSVLAQSTHAFAEAVEERSNGQITLDIAYGQAIAGYGEVIDALNDGRIDIATHLPVYEPSDFPTYDALATSMSGLPISPVVGEAVHAAMAAELGEQSDGLRAEFEAQGVTPIAPLMSAGGYYGLCNSEDTSASDWAGNQTRVASTAHHAVVENIGATPVSLEWVETFEALQRGTVDCSMAQLHSSSEGGVPEVAPYIIYTSDENSMSSRTVAAELAGPSFNELPLAYQQIIYDARWVEGNANALNSSIDGIQQAVIQAKGAGGAVVPFDDEVDQAIGEANEELLASVRETGLVSEELLDSIPELGEEWESRVQELGYEDAGDFEELDEWWEPGEVDFTELTEAIYTEVGLQNRPK</sequence>
<evidence type="ECO:0000313" key="6">
    <source>
        <dbReference type="Proteomes" id="UP001183794"/>
    </source>
</evidence>
<feature type="chain" id="PRO_5045371267" evidence="4">
    <location>
        <begin position="29"/>
        <end position="423"/>
    </location>
</feature>
<dbReference type="PANTHER" id="PTHR33376:SF7">
    <property type="entry name" value="C4-DICARBOXYLATE-BINDING PROTEIN DCTB"/>
    <property type="match status" value="1"/>
</dbReference>
<evidence type="ECO:0000256" key="2">
    <source>
        <dbReference type="ARBA" id="ARBA00022448"/>
    </source>
</evidence>
<gene>
    <name evidence="5" type="ORF">J2S62_002588</name>
</gene>
<keyword evidence="3 4" id="KW-0732">Signal</keyword>
<dbReference type="Pfam" id="PF03480">
    <property type="entry name" value="DctP"/>
    <property type="match status" value="1"/>
</dbReference>
<dbReference type="RefSeq" id="WP_310175420.1">
    <property type="nucleotide sequence ID" value="NZ_BAABHE010000002.1"/>
</dbReference>
<evidence type="ECO:0000256" key="4">
    <source>
        <dbReference type="SAM" id="SignalP"/>
    </source>
</evidence>
<name>A0ABU2B4Y8_9MICC</name>
<evidence type="ECO:0000256" key="1">
    <source>
        <dbReference type="ARBA" id="ARBA00009023"/>
    </source>
</evidence>
<dbReference type="InterPro" id="IPR018389">
    <property type="entry name" value="DctP_fam"/>
</dbReference>
<accession>A0ABU2B4Y8</accession>
<evidence type="ECO:0000256" key="3">
    <source>
        <dbReference type="ARBA" id="ARBA00022729"/>
    </source>
</evidence>
<dbReference type="Proteomes" id="UP001183794">
    <property type="component" value="Unassembled WGS sequence"/>
</dbReference>